<reference evidence="2" key="1">
    <citation type="submission" date="2021-01" db="EMBL/GenBank/DDBJ databases">
        <authorList>
            <consortium name="Genoscope - CEA"/>
            <person name="William W."/>
        </authorList>
    </citation>
    <scope>NUCLEOTIDE SEQUENCE</scope>
</reference>
<name>A0A816K5X9_BRANA</name>
<evidence type="ECO:0000256" key="1">
    <source>
        <dbReference type="SAM" id="SignalP"/>
    </source>
</evidence>
<dbReference type="PANTHER" id="PTHR33107">
    <property type="entry name" value="KUNITZ TRYPSIN INHIBITOR 2"/>
    <property type="match status" value="1"/>
</dbReference>
<keyword evidence="1" id="KW-0732">Signal</keyword>
<accession>A0A816K5X9</accession>
<dbReference type="SUPFAM" id="SSF50386">
    <property type="entry name" value="STI-like"/>
    <property type="match status" value="1"/>
</dbReference>
<dbReference type="Pfam" id="PF00197">
    <property type="entry name" value="Kunitz_legume"/>
    <property type="match status" value="1"/>
</dbReference>
<dbReference type="GO" id="GO:0004866">
    <property type="term" value="F:endopeptidase inhibitor activity"/>
    <property type="evidence" value="ECO:0007669"/>
    <property type="project" value="InterPro"/>
</dbReference>
<dbReference type="InterPro" id="IPR002160">
    <property type="entry name" value="Prot_inh_Kunz-lg"/>
</dbReference>
<dbReference type="AlphaFoldDB" id="A0A816K5X9"/>
<gene>
    <name evidence="2" type="ORF">DARMORV10_C02P30930.1</name>
</gene>
<dbReference type="SMART" id="SM00452">
    <property type="entry name" value="STI"/>
    <property type="match status" value="1"/>
</dbReference>
<protein>
    <submittedName>
        <fullName evidence="2">(rape) hypothetical protein</fullName>
    </submittedName>
</protein>
<dbReference type="OrthoDB" id="10326638at2759"/>
<dbReference type="PROSITE" id="PS00283">
    <property type="entry name" value="SOYBEAN_KUNITZ"/>
    <property type="match status" value="1"/>
</dbReference>
<dbReference type="Gene3D" id="2.80.10.50">
    <property type="match status" value="1"/>
</dbReference>
<feature type="chain" id="PRO_5032639636" evidence="1">
    <location>
        <begin position="22"/>
        <end position="266"/>
    </location>
</feature>
<feature type="signal peptide" evidence="1">
    <location>
        <begin position="1"/>
        <end position="21"/>
    </location>
</feature>
<dbReference type="Proteomes" id="UP001295469">
    <property type="component" value="Chromosome C02"/>
</dbReference>
<evidence type="ECO:0000313" key="2">
    <source>
        <dbReference type="EMBL" id="CAF1910292.1"/>
    </source>
</evidence>
<sequence length="266" mass="29458">MNTLFYFLLASTAVLATTANASEPVVDADGDLISDGSYYAVPVSDNEGGLTLGSGGGNQCPFYIGPELSTKNKGLALKFSNWGSWAEFVPESENLNIEMNVPPSTICGQSSYWWLTETQSKGLLFIAAGPKPETGKDSSKSFFQIKKAGDFLRGYKFVYCRNDKSCYEFGMVVDRFGYNRLAPANLPFLVDFVKADKTETSSKSKTDSFVKDYKEFVELEDKSFNLHNSNKIVSVCSMFSLFIFNGIPDILFDKHYNFCSHVSSLV</sequence>
<dbReference type="EMBL" id="HG994366">
    <property type="protein sequence ID" value="CAF1910292.1"/>
    <property type="molecule type" value="Genomic_DNA"/>
</dbReference>
<organism evidence="2">
    <name type="scientific">Brassica napus</name>
    <name type="common">Rape</name>
    <dbReference type="NCBI Taxonomy" id="3708"/>
    <lineage>
        <taxon>Eukaryota</taxon>
        <taxon>Viridiplantae</taxon>
        <taxon>Streptophyta</taxon>
        <taxon>Embryophyta</taxon>
        <taxon>Tracheophyta</taxon>
        <taxon>Spermatophyta</taxon>
        <taxon>Magnoliopsida</taxon>
        <taxon>eudicotyledons</taxon>
        <taxon>Gunneridae</taxon>
        <taxon>Pentapetalae</taxon>
        <taxon>rosids</taxon>
        <taxon>malvids</taxon>
        <taxon>Brassicales</taxon>
        <taxon>Brassicaceae</taxon>
        <taxon>Brassiceae</taxon>
        <taxon>Brassica</taxon>
    </lineage>
</organism>
<dbReference type="InterPro" id="IPR011065">
    <property type="entry name" value="Kunitz_inhibitor_STI-like_sf"/>
</dbReference>
<dbReference type="PANTHER" id="PTHR33107:SF57">
    <property type="entry name" value="BNAANNG20070D PROTEIN"/>
    <property type="match status" value="1"/>
</dbReference>
<proteinExistence type="predicted"/>